<dbReference type="InterPro" id="IPR036063">
    <property type="entry name" value="Smr_dom_sf"/>
</dbReference>
<dbReference type="Pfam" id="PF01713">
    <property type="entry name" value="Smr"/>
    <property type="match status" value="1"/>
</dbReference>
<keyword evidence="4" id="KW-1185">Reference proteome</keyword>
<gene>
    <name evidence="3" type="ORF">FHQ07_04160</name>
</gene>
<organism evidence="3 4">
    <name type="scientific">Thermomonas aquatica</name>
    <dbReference type="NCBI Taxonomy" id="2202149"/>
    <lineage>
        <taxon>Bacteria</taxon>
        <taxon>Pseudomonadati</taxon>
        <taxon>Pseudomonadota</taxon>
        <taxon>Gammaproteobacteria</taxon>
        <taxon>Lysobacterales</taxon>
        <taxon>Lysobacteraceae</taxon>
        <taxon>Thermomonas</taxon>
    </lineage>
</organism>
<dbReference type="InterPro" id="IPR002625">
    <property type="entry name" value="Smr_dom"/>
</dbReference>
<feature type="domain" description="Smr" evidence="2">
    <location>
        <begin position="132"/>
        <end position="213"/>
    </location>
</feature>
<name>A0A5B7ZPR9_9GAMM</name>
<dbReference type="PANTHER" id="PTHR35562">
    <property type="entry name" value="DNA ENDONUCLEASE SMRA-RELATED"/>
    <property type="match status" value="1"/>
</dbReference>
<protein>
    <submittedName>
        <fullName evidence="3">SMR domain protein</fullName>
    </submittedName>
</protein>
<dbReference type="EMBL" id="CP040871">
    <property type="protein sequence ID" value="QDA56563.1"/>
    <property type="molecule type" value="Genomic_DNA"/>
</dbReference>
<dbReference type="Proteomes" id="UP000308149">
    <property type="component" value="Chromosome"/>
</dbReference>
<dbReference type="GO" id="GO:0004520">
    <property type="term" value="F:DNA endonuclease activity"/>
    <property type="evidence" value="ECO:0007669"/>
    <property type="project" value="TreeGrafter"/>
</dbReference>
<dbReference type="Gene3D" id="3.30.1370.110">
    <property type="match status" value="1"/>
</dbReference>
<dbReference type="PROSITE" id="PS50828">
    <property type="entry name" value="SMR"/>
    <property type="match status" value="1"/>
</dbReference>
<dbReference type="OrthoDB" id="9808881at2"/>
<dbReference type="SUPFAM" id="SSF160443">
    <property type="entry name" value="SMR domain-like"/>
    <property type="match status" value="1"/>
</dbReference>
<dbReference type="PANTHER" id="PTHR35562:SF2">
    <property type="entry name" value="DNA ENDONUCLEASE SMRA-RELATED"/>
    <property type="match status" value="1"/>
</dbReference>
<reference evidence="3 4" key="1">
    <citation type="submission" date="2019-06" db="EMBL/GenBank/DDBJ databases">
        <title>Thermomonas aquatica sp. nov., isolated from an industrial wastewater treatment plant.</title>
        <authorList>
            <person name="Jeon J.H."/>
            <person name="Park D.-S."/>
        </authorList>
    </citation>
    <scope>NUCLEOTIDE SEQUENCE [LARGE SCALE GENOMIC DNA]</scope>
    <source>
        <strain evidence="3 4">SY21</strain>
    </source>
</reference>
<feature type="compositionally biased region" description="Pro residues" evidence="1">
    <location>
        <begin position="64"/>
        <end position="75"/>
    </location>
</feature>
<proteinExistence type="predicted"/>
<evidence type="ECO:0000259" key="2">
    <source>
        <dbReference type="PROSITE" id="PS50828"/>
    </source>
</evidence>
<dbReference type="AlphaFoldDB" id="A0A5B7ZPR9"/>
<dbReference type="SMART" id="SM00463">
    <property type="entry name" value="SMR"/>
    <property type="match status" value="1"/>
</dbReference>
<evidence type="ECO:0000313" key="3">
    <source>
        <dbReference type="EMBL" id="QDA56563.1"/>
    </source>
</evidence>
<sequence length="215" mass="23227">MAPSASKICACGHDNGRSLRYPAPVRKKPSREAAPAPANDELDDAALFREAIGADRGKVRTLPEAPPPPAAPKPKPSAKMARRDEDTARDEFRHAVIAALEAGDILSYRTEGVSPQVLKRLARGEYAAQEELDLHGLPAQAAEALLREFLRDCRAHGVGCVRIVHGKGRNSEERLPVLKNLVDRVLRHRADVLAFHSPPAAQGGSGAVLVLLEKR</sequence>
<accession>A0A5B7ZPR9</accession>
<dbReference type="KEGG" id="thes:FHQ07_04160"/>
<evidence type="ECO:0000256" key="1">
    <source>
        <dbReference type="SAM" id="MobiDB-lite"/>
    </source>
</evidence>
<evidence type="ECO:0000313" key="4">
    <source>
        <dbReference type="Proteomes" id="UP000308149"/>
    </source>
</evidence>
<feature type="region of interest" description="Disordered" evidence="1">
    <location>
        <begin position="1"/>
        <end position="88"/>
    </location>
</feature>